<dbReference type="Pfam" id="PF03466">
    <property type="entry name" value="LysR_substrate"/>
    <property type="match status" value="1"/>
</dbReference>
<evidence type="ECO:0000256" key="3">
    <source>
        <dbReference type="ARBA" id="ARBA00023125"/>
    </source>
</evidence>
<dbReference type="InterPro" id="IPR036390">
    <property type="entry name" value="WH_DNA-bd_sf"/>
</dbReference>
<dbReference type="PROSITE" id="PS50931">
    <property type="entry name" value="HTH_LYSR"/>
    <property type="match status" value="1"/>
</dbReference>
<accession>A0A495Y377</accession>
<gene>
    <name evidence="7" type="ORF">DFJ68_3362</name>
</gene>
<name>A0A495Y377_9MICO</name>
<keyword evidence="5" id="KW-0804">Transcription</keyword>
<dbReference type="InterPro" id="IPR036388">
    <property type="entry name" value="WH-like_DNA-bd_sf"/>
</dbReference>
<evidence type="ECO:0000313" key="7">
    <source>
        <dbReference type="EMBL" id="RKT79884.1"/>
    </source>
</evidence>
<evidence type="ECO:0000256" key="4">
    <source>
        <dbReference type="ARBA" id="ARBA00023159"/>
    </source>
</evidence>
<dbReference type="Gene3D" id="1.10.10.10">
    <property type="entry name" value="Winged helix-like DNA-binding domain superfamily/Winged helix DNA-binding domain"/>
    <property type="match status" value="1"/>
</dbReference>
<comment type="similarity">
    <text evidence="1">Belongs to the LysR transcriptional regulatory family.</text>
</comment>
<dbReference type="InterPro" id="IPR017685">
    <property type="entry name" value="ArgP"/>
</dbReference>
<dbReference type="GO" id="GO:0003677">
    <property type="term" value="F:DNA binding"/>
    <property type="evidence" value="ECO:0007669"/>
    <property type="project" value="UniProtKB-KW"/>
</dbReference>
<dbReference type="SUPFAM" id="SSF46785">
    <property type="entry name" value="Winged helix' DNA-binding domain"/>
    <property type="match status" value="1"/>
</dbReference>
<sequence>MSVSPEQLAALVAVVDEGTFEAAARALHVTPSAVSQRIRALEVEVGRVVVVRSVPCRPTAAGESVLRMARQHRLIELELAAELQLGSGGPVELAVAVNADSVGSWFTAVLAACAQWPEVTLRLHVHDQQRSAELLRTGTVLGAVTADPTAVQGCSTTPLLTVRYTAAATRSLVDRHRRGRSVDLATMPLVRFSADDDLQQHVLDRRGITVRPPTHVVPDSAGFEAAVLAGLGWGVLLPDQLRRLRDDDVVPLGRDDHVDVPLYWQRWRLPSSHLDRLTALVTEAARASSRPAARATRRTPR</sequence>
<dbReference type="OrthoDB" id="3252676at2"/>
<dbReference type="Proteomes" id="UP000278440">
    <property type="component" value="Unassembled WGS sequence"/>
</dbReference>
<proteinExistence type="inferred from homology"/>
<dbReference type="InterPro" id="IPR050176">
    <property type="entry name" value="LTTR"/>
</dbReference>
<dbReference type="Pfam" id="PF00126">
    <property type="entry name" value="HTH_1"/>
    <property type="match status" value="1"/>
</dbReference>
<feature type="domain" description="HTH lysR-type" evidence="6">
    <location>
        <begin position="3"/>
        <end position="59"/>
    </location>
</feature>
<comment type="caution">
    <text evidence="7">The sequence shown here is derived from an EMBL/GenBank/DDBJ whole genome shotgun (WGS) entry which is preliminary data.</text>
</comment>
<reference evidence="7 8" key="1">
    <citation type="submission" date="2018-10" db="EMBL/GenBank/DDBJ databases">
        <title>Sequencing the genomes of 1000 actinobacteria strains.</title>
        <authorList>
            <person name="Klenk H.-P."/>
        </authorList>
    </citation>
    <scope>NUCLEOTIDE SEQUENCE [LARGE SCALE GENOMIC DNA]</scope>
    <source>
        <strain evidence="7 8">DSM 44267</strain>
    </source>
</reference>
<dbReference type="PANTHER" id="PTHR30579">
    <property type="entry name" value="TRANSCRIPTIONAL REGULATOR"/>
    <property type="match status" value="1"/>
</dbReference>
<protein>
    <submittedName>
        <fullName evidence="7">LysR family transcriptional regulator (Chromosome initiation inhibitor)</fullName>
    </submittedName>
</protein>
<dbReference type="NCBIfam" id="TIGR03298">
    <property type="entry name" value="argP"/>
    <property type="match status" value="1"/>
</dbReference>
<keyword evidence="3" id="KW-0238">DNA-binding</keyword>
<dbReference type="SUPFAM" id="SSF53850">
    <property type="entry name" value="Periplasmic binding protein-like II"/>
    <property type="match status" value="1"/>
</dbReference>
<dbReference type="Gene3D" id="3.40.190.290">
    <property type="match status" value="1"/>
</dbReference>
<dbReference type="GO" id="GO:0003700">
    <property type="term" value="F:DNA-binding transcription factor activity"/>
    <property type="evidence" value="ECO:0007669"/>
    <property type="project" value="InterPro"/>
</dbReference>
<evidence type="ECO:0000256" key="2">
    <source>
        <dbReference type="ARBA" id="ARBA00023015"/>
    </source>
</evidence>
<keyword evidence="2" id="KW-0805">Transcription regulation</keyword>
<dbReference type="EMBL" id="RBXT01000001">
    <property type="protein sequence ID" value="RKT79884.1"/>
    <property type="molecule type" value="Genomic_DNA"/>
</dbReference>
<dbReference type="PANTHER" id="PTHR30579:SF2">
    <property type="entry name" value="HTH-TYPE TRANSCRIPTIONAL REGULATOR ARGP"/>
    <property type="match status" value="1"/>
</dbReference>
<dbReference type="NCBIfam" id="NF002964">
    <property type="entry name" value="PRK03635.1"/>
    <property type="match status" value="1"/>
</dbReference>
<dbReference type="InterPro" id="IPR000847">
    <property type="entry name" value="LysR_HTH_N"/>
</dbReference>
<evidence type="ECO:0000256" key="5">
    <source>
        <dbReference type="ARBA" id="ARBA00023163"/>
    </source>
</evidence>
<keyword evidence="8" id="KW-1185">Reference proteome</keyword>
<evidence type="ECO:0000256" key="1">
    <source>
        <dbReference type="ARBA" id="ARBA00009437"/>
    </source>
</evidence>
<evidence type="ECO:0000313" key="8">
    <source>
        <dbReference type="Proteomes" id="UP000278440"/>
    </source>
</evidence>
<keyword evidence="4" id="KW-0010">Activator</keyword>
<evidence type="ECO:0000259" key="6">
    <source>
        <dbReference type="PROSITE" id="PS50931"/>
    </source>
</evidence>
<dbReference type="InterPro" id="IPR005119">
    <property type="entry name" value="LysR_subst-bd"/>
</dbReference>
<organism evidence="7 8">
    <name type="scientific">Terracoccus luteus</name>
    <dbReference type="NCBI Taxonomy" id="53356"/>
    <lineage>
        <taxon>Bacteria</taxon>
        <taxon>Bacillati</taxon>
        <taxon>Actinomycetota</taxon>
        <taxon>Actinomycetes</taxon>
        <taxon>Micrococcales</taxon>
        <taxon>Intrasporangiaceae</taxon>
        <taxon>Terracoccus</taxon>
    </lineage>
</organism>
<dbReference type="AlphaFoldDB" id="A0A495Y377"/>